<dbReference type="SUPFAM" id="SSF52540">
    <property type="entry name" value="P-loop containing nucleoside triphosphate hydrolases"/>
    <property type="match status" value="2"/>
</dbReference>
<sequence>MSVVDPVRVHGVSFRYANAAGAALHDVSLGVRAGECVVLCGASGCGKTTLTRVVNGLAPAFFHGDLDGSAVTCGVDAARGPVDRLTPLAGSVFQNPKTQYFNANTTDELAFPCENMGMPADEIGRRVADVARRFDVTGLLDRDAFRLSGGQRQRIAVAAATVLGPRLVVMDEPTGNLDAAAVDDMRRAVIRLKAEGVAVLIAEHRLAWLNGVADRYVLCERGRITREWDAGEFLAMPAGRVADLGLRATDLGPARSRVARLKASAPAVGGADDGALLRTEGLVVGYGGRSRRASPLRRRGRGERRDAFRRAIPDMALRRGEIVGLMGRNGAGKTTLVRTLTGLSRPLSGRILLDGAPARARGLMRVGFLVMQDVNQQLFADSVRGELSLGMDPSDGDLAARRERLLDDLDLADVADRHPMSLSGGQKQRVAIGSALMCGKGLIVLDEPTSGLDRPRMERVGALLRDLARRGAAVLVVTHDEELAAGWCDRVIGMSS</sequence>
<dbReference type="RefSeq" id="WP_163197277.1">
    <property type="nucleotide sequence ID" value="NZ_WHZV01000005.1"/>
</dbReference>
<dbReference type="PROSITE" id="PS50893">
    <property type="entry name" value="ABC_TRANSPORTER_2"/>
    <property type="match status" value="2"/>
</dbReference>
<dbReference type="AlphaFoldDB" id="A0A6L9SSE5"/>
<protein>
    <submittedName>
        <fullName evidence="12">ATP-binding cassette domain-containing protein</fullName>
    </submittedName>
</protein>
<evidence type="ECO:0000259" key="11">
    <source>
        <dbReference type="PROSITE" id="PS50893"/>
    </source>
</evidence>
<comment type="subcellular location">
    <subcellularLocation>
        <location evidence="1">Cell membrane</location>
        <topology evidence="1">Peripheral membrane protein</topology>
    </subcellularLocation>
</comment>
<evidence type="ECO:0000256" key="4">
    <source>
        <dbReference type="ARBA" id="ARBA00022475"/>
    </source>
</evidence>
<evidence type="ECO:0000256" key="6">
    <source>
        <dbReference type="ARBA" id="ARBA00022741"/>
    </source>
</evidence>
<reference evidence="12 13" key="1">
    <citation type="submission" date="2019-10" db="EMBL/GenBank/DDBJ databases">
        <title>Bifidobacterium from non-human primates.</title>
        <authorList>
            <person name="Modesto M."/>
        </authorList>
    </citation>
    <scope>NUCLEOTIDE SEQUENCE [LARGE SCALE GENOMIC DNA]</scope>
    <source>
        <strain evidence="12 13">SMA15</strain>
    </source>
</reference>
<dbReference type="SMART" id="SM00382">
    <property type="entry name" value="AAA"/>
    <property type="match status" value="2"/>
</dbReference>
<dbReference type="InterPro" id="IPR050095">
    <property type="entry name" value="ECF_ABC_transporter_ATP-bd"/>
</dbReference>
<keyword evidence="8" id="KW-1278">Translocase</keyword>
<name>A0A6L9SSE5_9BIFI</name>
<dbReference type="Gene3D" id="3.40.50.300">
    <property type="entry name" value="P-loop containing nucleotide triphosphate hydrolases"/>
    <property type="match status" value="2"/>
</dbReference>
<gene>
    <name evidence="12" type="ORF">GFD21_07055</name>
</gene>
<evidence type="ECO:0000256" key="3">
    <source>
        <dbReference type="ARBA" id="ARBA00022448"/>
    </source>
</evidence>
<dbReference type="EMBL" id="WHZV01000005">
    <property type="protein sequence ID" value="NEG55517.1"/>
    <property type="molecule type" value="Genomic_DNA"/>
</dbReference>
<dbReference type="GO" id="GO:0043190">
    <property type="term" value="C:ATP-binding cassette (ABC) transporter complex"/>
    <property type="evidence" value="ECO:0007669"/>
    <property type="project" value="TreeGrafter"/>
</dbReference>
<dbReference type="InterPro" id="IPR003439">
    <property type="entry name" value="ABC_transporter-like_ATP-bd"/>
</dbReference>
<evidence type="ECO:0000256" key="8">
    <source>
        <dbReference type="ARBA" id="ARBA00022967"/>
    </source>
</evidence>
<keyword evidence="9" id="KW-0472">Membrane</keyword>
<evidence type="ECO:0000256" key="10">
    <source>
        <dbReference type="ARBA" id="ARBA00025157"/>
    </source>
</evidence>
<evidence type="ECO:0000313" key="12">
    <source>
        <dbReference type="EMBL" id="NEG55517.1"/>
    </source>
</evidence>
<dbReference type="GO" id="GO:0016887">
    <property type="term" value="F:ATP hydrolysis activity"/>
    <property type="evidence" value="ECO:0007669"/>
    <property type="project" value="InterPro"/>
</dbReference>
<dbReference type="Proteomes" id="UP000483293">
    <property type="component" value="Unassembled WGS sequence"/>
</dbReference>
<evidence type="ECO:0000256" key="5">
    <source>
        <dbReference type="ARBA" id="ARBA00022737"/>
    </source>
</evidence>
<dbReference type="PANTHER" id="PTHR43553">
    <property type="entry name" value="HEAVY METAL TRANSPORTER"/>
    <property type="match status" value="1"/>
</dbReference>
<comment type="function">
    <text evidence="10">Probably part of an ABC transporter complex. Responsible for energy coupling to the transport system.</text>
</comment>
<proteinExistence type="inferred from homology"/>
<dbReference type="InterPro" id="IPR003593">
    <property type="entry name" value="AAA+_ATPase"/>
</dbReference>
<evidence type="ECO:0000256" key="7">
    <source>
        <dbReference type="ARBA" id="ARBA00022840"/>
    </source>
</evidence>
<dbReference type="InterPro" id="IPR027417">
    <property type="entry name" value="P-loop_NTPase"/>
</dbReference>
<keyword evidence="7 12" id="KW-0067">ATP-binding</keyword>
<evidence type="ECO:0000256" key="2">
    <source>
        <dbReference type="ARBA" id="ARBA00005417"/>
    </source>
</evidence>
<comment type="similarity">
    <text evidence="2">Belongs to the ABC transporter superfamily.</text>
</comment>
<dbReference type="PANTHER" id="PTHR43553:SF23">
    <property type="entry name" value="ABC TRANSPORTER ATP-BINDING COMPONENT"/>
    <property type="match status" value="1"/>
</dbReference>
<evidence type="ECO:0000256" key="1">
    <source>
        <dbReference type="ARBA" id="ARBA00004202"/>
    </source>
</evidence>
<evidence type="ECO:0000256" key="9">
    <source>
        <dbReference type="ARBA" id="ARBA00023136"/>
    </source>
</evidence>
<feature type="domain" description="ABC transporter" evidence="11">
    <location>
        <begin position="7"/>
        <end position="246"/>
    </location>
</feature>
<accession>A0A6L9SSE5</accession>
<evidence type="ECO:0000313" key="13">
    <source>
        <dbReference type="Proteomes" id="UP000483293"/>
    </source>
</evidence>
<dbReference type="GO" id="GO:0042626">
    <property type="term" value="F:ATPase-coupled transmembrane transporter activity"/>
    <property type="evidence" value="ECO:0007669"/>
    <property type="project" value="TreeGrafter"/>
</dbReference>
<keyword evidence="13" id="KW-1185">Reference proteome</keyword>
<keyword evidence="4" id="KW-1003">Cell membrane</keyword>
<dbReference type="InterPro" id="IPR015856">
    <property type="entry name" value="ABC_transpr_CbiO/EcfA_su"/>
</dbReference>
<comment type="caution">
    <text evidence="12">The sequence shown here is derived from an EMBL/GenBank/DDBJ whole genome shotgun (WGS) entry which is preliminary data.</text>
</comment>
<keyword evidence="5" id="KW-0677">Repeat</keyword>
<dbReference type="InterPro" id="IPR017871">
    <property type="entry name" value="ABC_transporter-like_CS"/>
</dbReference>
<keyword evidence="6" id="KW-0547">Nucleotide-binding</keyword>
<keyword evidence="3" id="KW-0813">Transport</keyword>
<dbReference type="GO" id="GO:0005524">
    <property type="term" value="F:ATP binding"/>
    <property type="evidence" value="ECO:0007669"/>
    <property type="project" value="UniProtKB-KW"/>
</dbReference>
<dbReference type="Pfam" id="PF00005">
    <property type="entry name" value="ABC_tran"/>
    <property type="match status" value="2"/>
</dbReference>
<feature type="domain" description="ABC transporter" evidence="11">
    <location>
        <begin position="291"/>
        <end position="495"/>
    </location>
</feature>
<dbReference type="PROSITE" id="PS00211">
    <property type="entry name" value="ABC_TRANSPORTER_1"/>
    <property type="match status" value="2"/>
</dbReference>
<dbReference type="CDD" id="cd03225">
    <property type="entry name" value="ABC_cobalt_CbiO_domain1"/>
    <property type="match status" value="1"/>
</dbReference>
<organism evidence="12 13">
    <name type="scientific">Bifidobacterium platyrrhinorum</name>
    <dbReference type="NCBI Taxonomy" id="2661628"/>
    <lineage>
        <taxon>Bacteria</taxon>
        <taxon>Bacillati</taxon>
        <taxon>Actinomycetota</taxon>
        <taxon>Actinomycetes</taxon>
        <taxon>Bifidobacteriales</taxon>
        <taxon>Bifidobacteriaceae</taxon>
        <taxon>Bifidobacterium</taxon>
    </lineage>
</organism>